<evidence type="ECO:0000313" key="2">
    <source>
        <dbReference type="Proteomes" id="UP000068167"/>
    </source>
</evidence>
<dbReference type="Proteomes" id="UP000068167">
    <property type="component" value="Chromosome"/>
</dbReference>
<dbReference type="Gene3D" id="1.10.260.40">
    <property type="entry name" value="lambda repressor-like DNA-binding domains"/>
    <property type="match status" value="1"/>
</dbReference>
<sequence length="132" mass="15199">MTLTFNPEKYKELLARHLPKVIKTEAENEKALAIVEELMHSQQRTPEEDELYELLIFLIGNFEKSFYLQESTTPHSMLLFLMEQQGVNKKDIARILGSDKIASSLIEGKGSITQEQAKLLGHFFHVDYSLLM</sequence>
<gene>
    <name evidence="1" type="ORF">VL20_3099</name>
</gene>
<dbReference type="InterPro" id="IPR010982">
    <property type="entry name" value="Lambda_DNA-bd_dom_sf"/>
</dbReference>
<dbReference type="RefSeq" id="WP_052276708.1">
    <property type="nucleotide sequence ID" value="NZ_CP011339.1"/>
</dbReference>
<dbReference type="PATRIC" id="fig|1638788.3.peg.3122"/>
<proteinExistence type="predicted"/>
<reference evidence="1 2" key="1">
    <citation type="journal article" date="2016" name="Stand. Genomic Sci.">
        <title>Complete genome sequence and genomic characterization of Microcystis panniformis FACHB 1757 by third-generation sequencing.</title>
        <authorList>
            <person name="Zhang J.Y."/>
            <person name="Guan R."/>
            <person name="Zhang H.J."/>
            <person name="Li H."/>
            <person name="Xiao P."/>
            <person name="Yu G.L."/>
            <person name="Du L."/>
            <person name="Cao D.M."/>
            <person name="Zhu B.C."/>
            <person name="Li R.H."/>
            <person name="Lu Z.H."/>
        </authorList>
    </citation>
    <scope>NUCLEOTIDE SEQUENCE [LARGE SCALE GENOMIC DNA]</scope>
    <source>
        <strain evidence="1 2">FACHB-1757</strain>
    </source>
</reference>
<dbReference type="EMBL" id="CP011339">
    <property type="protein sequence ID" value="AKV68120.1"/>
    <property type="molecule type" value="Genomic_DNA"/>
</dbReference>
<accession>A0A0K1S253</accession>
<dbReference type="AlphaFoldDB" id="A0A0K1S253"/>
<organism evidence="1 2">
    <name type="scientific">Microcystis panniformis FACHB-1757</name>
    <dbReference type="NCBI Taxonomy" id="1638788"/>
    <lineage>
        <taxon>Bacteria</taxon>
        <taxon>Bacillati</taxon>
        <taxon>Cyanobacteriota</taxon>
        <taxon>Cyanophyceae</taxon>
        <taxon>Oscillatoriophycideae</taxon>
        <taxon>Chroococcales</taxon>
        <taxon>Microcystaceae</taxon>
        <taxon>Microcystis</taxon>
    </lineage>
</organism>
<keyword evidence="2" id="KW-1185">Reference proteome</keyword>
<evidence type="ECO:0000313" key="1">
    <source>
        <dbReference type="EMBL" id="AKV68120.1"/>
    </source>
</evidence>
<name>A0A0K1S253_9CHRO</name>
<evidence type="ECO:0008006" key="3">
    <source>
        <dbReference type="Google" id="ProtNLM"/>
    </source>
</evidence>
<dbReference type="GO" id="GO:0003677">
    <property type="term" value="F:DNA binding"/>
    <property type="evidence" value="ECO:0007669"/>
    <property type="project" value="InterPro"/>
</dbReference>
<dbReference type="KEGG" id="mpk:VL20_3099"/>
<protein>
    <recommendedName>
        <fullName evidence="3">HTH cro/C1-type domain-containing protein</fullName>
    </recommendedName>
</protein>